<organism evidence="4 5">
    <name type="scientific">Genlisea aurea</name>
    <dbReference type="NCBI Taxonomy" id="192259"/>
    <lineage>
        <taxon>Eukaryota</taxon>
        <taxon>Viridiplantae</taxon>
        <taxon>Streptophyta</taxon>
        <taxon>Embryophyta</taxon>
        <taxon>Tracheophyta</taxon>
        <taxon>Spermatophyta</taxon>
        <taxon>Magnoliopsida</taxon>
        <taxon>eudicotyledons</taxon>
        <taxon>Gunneridae</taxon>
        <taxon>Pentapetalae</taxon>
        <taxon>asterids</taxon>
        <taxon>lamiids</taxon>
        <taxon>Lamiales</taxon>
        <taxon>Lentibulariaceae</taxon>
        <taxon>Genlisea</taxon>
    </lineage>
</organism>
<dbReference type="PANTHER" id="PTHR12217">
    <property type="entry name" value="EUKARYOTIC TRANSLATION INITIATION FACTOR 2D"/>
    <property type="match status" value="1"/>
</dbReference>
<dbReference type="Gene3D" id="3.10.400.20">
    <property type="match status" value="1"/>
</dbReference>
<dbReference type="Pfam" id="PF26291">
    <property type="entry name" value="SWIB_eIF2D"/>
    <property type="match status" value="1"/>
</dbReference>
<dbReference type="Pfam" id="PF26292">
    <property type="entry name" value="PUA_elF2D"/>
    <property type="match status" value="1"/>
</dbReference>
<sequence>MFKKELGGKSQQRLSGVSRKKLKRTIKERFPNVSDADIDFLLPPKVEVTVCKYSNRVLVYGLENDCPMFFDSEGRGSEIFPTVYTLWKFPDLLPAFVLKSCETSTFVLGGADLMFPGIQIPDDGFPSFSAGEMWAVKVPRNPAPIAVGTTNMSREEGLNAGLRGKALRIIHYYRDALWASAESPFVPNAGFSEGVVFEDPSLISAIETSESGQDNQIPIEKTNPIDVEDGAPSQYDSRDSNVTEMTSAVSDLQLDENAAISEGNTDEQHSLTTEEVDMLLDQCFLQALHTTVKPKDLPIPGSTLWSSHVLPCRPSGVTLDIKKSSYKKVSKWFQSKAATGLITVKEDKYTKELKLCSVNLSHPDYSSFKAEKTVVDQPDQCAKPAAANDRSEPVDKLLIITEMYKPSSHVNPIFSATGADTSKLYTASEASEVVFGYVEQEKLAKPENKSTVVLDVTLCDALFKGAVKKGSAYPTEIHKKDLGPAFVGRMQAHHVVSRGGDAVARKGPIKPIQMLTERRGGNKKVTRLSGVESFLIDPETLASELQRKFACSTTISELPGTKDFMILCVNTGMVMLLLQNTSLT</sequence>
<dbReference type="PROSITE" id="PS50890">
    <property type="entry name" value="PUA"/>
    <property type="match status" value="1"/>
</dbReference>
<evidence type="ECO:0000259" key="3">
    <source>
        <dbReference type="PROSITE" id="PS50296"/>
    </source>
</evidence>
<dbReference type="CDD" id="cd21156">
    <property type="entry name" value="PUA_eIF2d-like"/>
    <property type="match status" value="1"/>
</dbReference>
<dbReference type="CDD" id="cd11610">
    <property type="entry name" value="eIF2D_N"/>
    <property type="match status" value="1"/>
</dbReference>
<dbReference type="InterPro" id="IPR036877">
    <property type="entry name" value="SUI1_dom_sf"/>
</dbReference>
<dbReference type="InterPro" id="IPR048248">
    <property type="entry name" value="PUA_eIF2d-like"/>
</dbReference>
<evidence type="ECO:0000313" key="5">
    <source>
        <dbReference type="Proteomes" id="UP000015453"/>
    </source>
</evidence>
<evidence type="ECO:0000256" key="2">
    <source>
        <dbReference type="SAM" id="MobiDB-lite"/>
    </source>
</evidence>
<keyword evidence="5" id="KW-1185">Reference proteome</keyword>
<reference evidence="4 5" key="1">
    <citation type="journal article" date="2013" name="BMC Genomics">
        <title>The miniature genome of a carnivorous plant Genlisea aurea contains a low number of genes and short non-coding sequences.</title>
        <authorList>
            <person name="Leushkin E.V."/>
            <person name="Sutormin R.A."/>
            <person name="Nabieva E.R."/>
            <person name="Penin A.A."/>
            <person name="Kondrashov A.S."/>
            <person name="Logacheva M.D."/>
        </authorList>
    </citation>
    <scope>NUCLEOTIDE SEQUENCE [LARGE SCALE GENOMIC DNA]</scope>
</reference>
<proteinExistence type="predicted"/>
<dbReference type="InterPro" id="IPR057429">
    <property type="entry name" value="WH_eIF2D"/>
</dbReference>
<dbReference type="SUPFAM" id="SSF88697">
    <property type="entry name" value="PUA domain-like"/>
    <property type="match status" value="1"/>
</dbReference>
<dbReference type="Gene3D" id="3.30.780.10">
    <property type="entry name" value="SUI1-like domain"/>
    <property type="match status" value="1"/>
</dbReference>
<dbReference type="Pfam" id="PF25304">
    <property type="entry name" value="WHD_eIF2D"/>
    <property type="match status" value="1"/>
</dbReference>
<dbReference type="SUPFAM" id="SSF47592">
    <property type="entry name" value="SWIB/MDM2 domain"/>
    <property type="match status" value="1"/>
</dbReference>
<dbReference type="InterPro" id="IPR058886">
    <property type="entry name" value="SWIB_eIF2D"/>
</dbReference>
<name>S8CYE2_9LAMI</name>
<dbReference type="GO" id="GO:0003743">
    <property type="term" value="F:translation initiation factor activity"/>
    <property type="evidence" value="ECO:0007669"/>
    <property type="project" value="InterPro"/>
</dbReference>
<dbReference type="InterPro" id="IPR036885">
    <property type="entry name" value="SWIB_MDM2_dom_sf"/>
</dbReference>
<feature type="region of interest" description="Disordered" evidence="2">
    <location>
        <begin position="1"/>
        <end position="20"/>
    </location>
</feature>
<evidence type="ECO:0000256" key="1">
    <source>
        <dbReference type="ARBA" id="ARBA00022490"/>
    </source>
</evidence>
<dbReference type="Proteomes" id="UP000015453">
    <property type="component" value="Unassembled WGS sequence"/>
</dbReference>
<dbReference type="FunFam" id="3.10.400.20:FF:000003">
    <property type="entry name" value="Eukaryotic translation initiation factor 2D isoform A"/>
    <property type="match status" value="1"/>
</dbReference>
<dbReference type="CDD" id="cd11608">
    <property type="entry name" value="eIF2D_C"/>
    <property type="match status" value="1"/>
</dbReference>
<dbReference type="InterPro" id="IPR001950">
    <property type="entry name" value="SUI1"/>
</dbReference>
<dbReference type="SUPFAM" id="SSF55159">
    <property type="entry name" value="eIF1-like"/>
    <property type="match status" value="1"/>
</dbReference>
<feature type="domain" description="SUI1" evidence="3">
    <location>
        <begin position="512"/>
        <end position="566"/>
    </location>
</feature>
<dbReference type="PANTHER" id="PTHR12217:SF4">
    <property type="entry name" value="EUKARYOTIC TRANSLATION INITIATION FACTOR 2D"/>
    <property type="match status" value="1"/>
</dbReference>
<dbReference type="GO" id="GO:0001731">
    <property type="term" value="P:formation of translation preinitiation complex"/>
    <property type="evidence" value="ECO:0007669"/>
    <property type="project" value="InterPro"/>
</dbReference>
<accession>S8CYE2</accession>
<dbReference type="AlphaFoldDB" id="S8CYE2"/>
<dbReference type="InterPro" id="IPR048247">
    <property type="entry name" value="eIF2D_N"/>
</dbReference>
<keyword evidence="1" id="KW-0963">Cytoplasm</keyword>
<dbReference type="InterPro" id="IPR039757">
    <property type="entry name" value="EIF2D"/>
</dbReference>
<dbReference type="Pfam" id="PF17832">
    <property type="entry name" value="Pre-PUA"/>
    <property type="match status" value="1"/>
</dbReference>
<dbReference type="Pfam" id="PF01253">
    <property type="entry name" value="SUI1"/>
    <property type="match status" value="1"/>
</dbReference>
<dbReference type="PROSITE" id="PS50296">
    <property type="entry name" value="SUI1"/>
    <property type="match status" value="1"/>
</dbReference>
<dbReference type="InterPro" id="IPR015947">
    <property type="entry name" value="PUA-like_sf"/>
</dbReference>
<dbReference type="EMBL" id="AUSU01000843">
    <property type="protein sequence ID" value="EPS72434.1"/>
    <property type="molecule type" value="Genomic_DNA"/>
</dbReference>
<comment type="caution">
    <text evidence="4">The sequence shown here is derived from an EMBL/GenBank/DDBJ whole genome shotgun (WGS) entry which is preliminary data.</text>
</comment>
<dbReference type="InterPro" id="IPR039759">
    <property type="entry name" value="eIF2D_SUI1"/>
</dbReference>
<feature type="region of interest" description="Disordered" evidence="2">
    <location>
        <begin position="208"/>
        <end position="239"/>
    </location>
</feature>
<protein>
    <recommendedName>
        <fullName evidence="3">SUI1 domain-containing protein</fullName>
    </recommendedName>
</protein>
<dbReference type="OrthoDB" id="199771at2759"/>
<evidence type="ECO:0000313" key="4">
    <source>
        <dbReference type="EMBL" id="EPS72434.1"/>
    </source>
</evidence>
<gene>
    <name evidence="4" type="ORF">M569_02324</name>
</gene>
<dbReference type="InterPro" id="IPR041366">
    <property type="entry name" value="Pre-PUA"/>
</dbReference>